<comment type="similarity">
    <text evidence="1">Belongs to the FldB/FldC dehydratase alpha/beta subunit family.</text>
</comment>
<dbReference type="GO" id="GO:0051536">
    <property type="term" value="F:iron-sulfur cluster binding"/>
    <property type="evidence" value="ECO:0007669"/>
    <property type="project" value="UniProtKB-KW"/>
</dbReference>
<evidence type="ECO:0000256" key="4">
    <source>
        <dbReference type="ARBA" id="ARBA00023014"/>
    </source>
</evidence>
<name>A0A0W8E2X0_9ZZZZ</name>
<keyword evidence="4" id="KW-0411">Iron-sulfur</keyword>
<keyword evidence="3" id="KW-0408">Iron</keyword>
<proteinExistence type="inferred from homology"/>
<accession>A0A0W8E2X0</accession>
<dbReference type="Gene3D" id="3.40.50.11890">
    <property type="match status" value="1"/>
</dbReference>
<dbReference type="AlphaFoldDB" id="A0A0W8E2X0"/>
<keyword evidence="2" id="KW-0479">Metal-binding</keyword>
<organism evidence="5">
    <name type="scientific">hydrocarbon metagenome</name>
    <dbReference type="NCBI Taxonomy" id="938273"/>
    <lineage>
        <taxon>unclassified sequences</taxon>
        <taxon>metagenomes</taxon>
        <taxon>ecological metagenomes</taxon>
    </lineage>
</organism>
<comment type="caution">
    <text evidence="5">The sequence shown here is derived from an EMBL/GenBank/DDBJ whole genome shotgun (WGS) entry which is preliminary data.</text>
</comment>
<dbReference type="Gene3D" id="3.40.50.11900">
    <property type="match status" value="1"/>
</dbReference>
<gene>
    <name evidence="5" type="ORF">ASZ90_019857</name>
</gene>
<protein>
    <submittedName>
        <fullName evidence="5">2-hydroxyglutaryl-coa dehydratase, d-component</fullName>
    </submittedName>
</protein>
<dbReference type="PANTHER" id="PTHR30548:SF5">
    <property type="entry name" value="SUBUNIT OF OXYGEN-SENSITIVE 2-HYDROXYISOCAPROYL-COA DEHYDRATASE"/>
    <property type="match status" value="1"/>
</dbReference>
<evidence type="ECO:0000313" key="5">
    <source>
        <dbReference type="EMBL" id="KUG02781.1"/>
    </source>
</evidence>
<evidence type="ECO:0000256" key="3">
    <source>
        <dbReference type="ARBA" id="ARBA00023004"/>
    </source>
</evidence>
<dbReference type="InterPro" id="IPR010327">
    <property type="entry name" value="FldB/FldC_alpha/beta"/>
</dbReference>
<dbReference type="EMBL" id="LNQE01001909">
    <property type="protein sequence ID" value="KUG02781.1"/>
    <property type="molecule type" value="Genomic_DNA"/>
</dbReference>
<sequence length="383" mass="44432">MEKILDKFKEFCMQPYDKAVEWKAADPNRKIIGCIPMYFPEEILHAAGVLPVTLFGSNEPITMGEHHLMNNACHQVRSTFDSLLKGKFDFLDGVAALHVCDQVRFFLEVWQLDHPFPFFHEMWRPYRLDNTNRPFLVSELRRFISHLESFTGKEITPEAIRESIGIYNESRFMMRKLNEIRRERPGIISASDMVFTVTSSMLIPREEHNQLLRELLSRIENVETHEKKGFKMVIIGHLCDAPDEGLLDLIEDEGLSLIDDDFITGGRYFAVDVNPDGDPIESFADYYMNMIPCTTYHYVDCWRGDIEKYSPYADYVIDMVKKGQAAGMVILRAMYCDPFDMEFVLLRERLKEDNIPFLALFIEKGSGSMEAVRTRVQAFVETL</sequence>
<evidence type="ECO:0000256" key="1">
    <source>
        <dbReference type="ARBA" id="ARBA00005806"/>
    </source>
</evidence>
<dbReference type="Pfam" id="PF06050">
    <property type="entry name" value="HGD-D"/>
    <property type="match status" value="1"/>
</dbReference>
<reference evidence="5" key="1">
    <citation type="journal article" date="2015" name="Proc. Natl. Acad. Sci. U.S.A.">
        <title>Networks of energetic and metabolic interactions define dynamics in microbial communities.</title>
        <authorList>
            <person name="Embree M."/>
            <person name="Liu J.K."/>
            <person name="Al-Bassam M.M."/>
            <person name="Zengler K."/>
        </authorList>
    </citation>
    <scope>NUCLEOTIDE SEQUENCE</scope>
</reference>
<dbReference type="GO" id="GO:0046872">
    <property type="term" value="F:metal ion binding"/>
    <property type="evidence" value="ECO:0007669"/>
    <property type="project" value="UniProtKB-KW"/>
</dbReference>
<evidence type="ECO:0000256" key="2">
    <source>
        <dbReference type="ARBA" id="ARBA00022723"/>
    </source>
</evidence>
<dbReference type="PANTHER" id="PTHR30548">
    <property type="entry name" value="2-HYDROXYGLUTARYL-COA DEHYDRATASE, D-COMPONENT-RELATED"/>
    <property type="match status" value="1"/>
</dbReference>
<dbReference type="Gene3D" id="1.20.1270.370">
    <property type="match status" value="1"/>
</dbReference>